<sequence>MTLLHLITREILHHKLSFSLGIVAVIVAVGVLVGELTLLDTHDLQTQQILAEKEKKTEEEMILLEDDYRKIMKELGFNLLILPKDQRLDNFYAEGYAAQYMPEEYVERLSRSKMMTIRHLLPSLEQKIRWPEQSNRTIILVGIRGEVPFLYFDSKEPILVAVPPGKIVLGYEISSSLGLVPGDTVRLLGADF</sequence>
<evidence type="ECO:0000256" key="1">
    <source>
        <dbReference type="SAM" id="Phobius"/>
    </source>
</evidence>
<evidence type="ECO:0000313" key="2">
    <source>
        <dbReference type="EMBL" id="GAH49988.1"/>
    </source>
</evidence>
<reference evidence="2" key="1">
    <citation type="journal article" date="2014" name="Front. Microbiol.">
        <title>High frequency of phylogenetically diverse reductive dehalogenase-homologous genes in deep subseafloor sedimentary metagenomes.</title>
        <authorList>
            <person name="Kawai M."/>
            <person name="Futagami T."/>
            <person name="Toyoda A."/>
            <person name="Takaki Y."/>
            <person name="Nishi S."/>
            <person name="Hori S."/>
            <person name="Arai W."/>
            <person name="Tsubouchi T."/>
            <person name="Morono Y."/>
            <person name="Uchiyama I."/>
            <person name="Ito T."/>
            <person name="Fujiyama A."/>
            <person name="Inagaki F."/>
            <person name="Takami H."/>
        </authorList>
    </citation>
    <scope>NUCLEOTIDE SEQUENCE</scope>
    <source>
        <strain evidence="2">Expedition CK06-06</strain>
    </source>
</reference>
<dbReference type="AlphaFoldDB" id="X1HXJ3"/>
<feature type="transmembrane region" description="Helical" evidence="1">
    <location>
        <begin position="20"/>
        <end position="39"/>
    </location>
</feature>
<protein>
    <recommendedName>
        <fullName evidence="3">MacB-like periplasmic core domain-containing protein</fullName>
    </recommendedName>
</protein>
<proteinExistence type="predicted"/>
<keyword evidence="1" id="KW-0472">Membrane</keyword>
<keyword evidence="1" id="KW-0812">Transmembrane</keyword>
<dbReference type="EMBL" id="BARU01016570">
    <property type="protein sequence ID" value="GAH49988.1"/>
    <property type="molecule type" value="Genomic_DNA"/>
</dbReference>
<feature type="non-terminal residue" evidence="2">
    <location>
        <position position="192"/>
    </location>
</feature>
<keyword evidence="1" id="KW-1133">Transmembrane helix</keyword>
<comment type="caution">
    <text evidence="2">The sequence shown here is derived from an EMBL/GenBank/DDBJ whole genome shotgun (WGS) entry which is preliminary data.</text>
</comment>
<organism evidence="2">
    <name type="scientific">marine sediment metagenome</name>
    <dbReference type="NCBI Taxonomy" id="412755"/>
    <lineage>
        <taxon>unclassified sequences</taxon>
        <taxon>metagenomes</taxon>
        <taxon>ecological metagenomes</taxon>
    </lineage>
</organism>
<gene>
    <name evidence="2" type="ORF">S03H2_27532</name>
</gene>
<name>X1HXJ3_9ZZZZ</name>
<accession>X1HXJ3</accession>
<evidence type="ECO:0008006" key="3">
    <source>
        <dbReference type="Google" id="ProtNLM"/>
    </source>
</evidence>